<dbReference type="AlphaFoldDB" id="A0A2V2NDT0"/>
<name>A0A2V2NDT0_9EURY</name>
<comment type="caution">
    <text evidence="1">The sequence shown here is derived from an EMBL/GenBank/DDBJ whole genome shotgun (WGS) entry which is preliminary data.</text>
</comment>
<sequence>MILILLMITGLFLCLISVSSVAAIELKPIKPLVTLEKNNISPTDGISTIEKGTTLFDGKQIIQSPEVISNALIQLKSGSLPFNVIDEEYFSAPLKTEPYSEWTLRQFADYLADNSSRYIIYSLVKTDGNHLLVSSGVLGYSRDADLIIGDKYDCYMLRGGVSDVPDNEFYIKRQDRLIIDPDENHLILQTFDPSSSSPSPSAENTISLETVKGNFDITRGYAANYYGKSHEGIPSNTIAMWPFPLPE</sequence>
<proteinExistence type="predicted"/>
<dbReference type="Proteomes" id="UP000245934">
    <property type="component" value="Unassembled WGS sequence"/>
</dbReference>
<keyword evidence="2" id="KW-1185">Reference proteome</keyword>
<gene>
    <name evidence="1" type="ORF">DLD82_08315</name>
</gene>
<organism evidence="1 2">
    <name type="scientific">Methanospirillum stamsii</name>
    <dbReference type="NCBI Taxonomy" id="1277351"/>
    <lineage>
        <taxon>Archaea</taxon>
        <taxon>Methanobacteriati</taxon>
        <taxon>Methanobacteriota</taxon>
        <taxon>Stenosarchaea group</taxon>
        <taxon>Methanomicrobia</taxon>
        <taxon>Methanomicrobiales</taxon>
        <taxon>Methanospirillaceae</taxon>
        <taxon>Methanospirillum</taxon>
    </lineage>
</organism>
<dbReference type="EMBL" id="QGMZ01000016">
    <property type="protein sequence ID" value="PWR74578.1"/>
    <property type="molecule type" value="Genomic_DNA"/>
</dbReference>
<reference evidence="1 2" key="1">
    <citation type="submission" date="2018-05" db="EMBL/GenBank/DDBJ databases">
        <title>Draft genome of Methanospirillum stamsii Pt1.</title>
        <authorList>
            <person name="Dueholm M.S."/>
            <person name="Nielsen P.H."/>
            <person name="Bakmann L.F."/>
            <person name="Otzen D.E."/>
        </authorList>
    </citation>
    <scope>NUCLEOTIDE SEQUENCE [LARGE SCALE GENOMIC DNA]</scope>
    <source>
        <strain evidence="1 2">Pt1</strain>
    </source>
</reference>
<evidence type="ECO:0000313" key="1">
    <source>
        <dbReference type="EMBL" id="PWR74578.1"/>
    </source>
</evidence>
<accession>A0A2V2NDT0</accession>
<evidence type="ECO:0000313" key="2">
    <source>
        <dbReference type="Proteomes" id="UP000245934"/>
    </source>
</evidence>
<protein>
    <submittedName>
        <fullName evidence="1">Uncharacterized protein</fullName>
    </submittedName>
</protein>